<dbReference type="AlphaFoldDB" id="A0A4Y2NW82"/>
<feature type="region of interest" description="Disordered" evidence="1">
    <location>
        <begin position="146"/>
        <end position="178"/>
    </location>
</feature>
<accession>A0A4Y2NW82</accession>
<dbReference type="Proteomes" id="UP000499080">
    <property type="component" value="Unassembled WGS sequence"/>
</dbReference>
<gene>
    <name evidence="2" type="ORF">AVEN_182616_1</name>
</gene>
<proteinExistence type="predicted"/>
<protein>
    <submittedName>
        <fullName evidence="2">Uncharacterized protein</fullName>
    </submittedName>
</protein>
<comment type="caution">
    <text evidence="2">The sequence shown here is derived from an EMBL/GenBank/DDBJ whole genome shotgun (WGS) entry which is preliminary data.</text>
</comment>
<name>A0A4Y2NW82_ARAVE</name>
<keyword evidence="3" id="KW-1185">Reference proteome</keyword>
<evidence type="ECO:0000313" key="2">
    <source>
        <dbReference type="EMBL" id="GBN42006.1"/>
    </source>
</evidence>
<dbReference type="EMBL" id="BGPR01009745">
    <property type="protein sequence ID" value="GBN42006.1"/>
    <property type="molecule type" value="Genomic_DNA"/>
</dbReference>
<reference evidence="2 3" key="1">
    <citation type="journal article" date="2019" name="Sci. Rep.">
        <title>Orb-weaving spider Araneus ventricosus genome elucidates the spidroin gene catalogue.</title>
        <authorList>
            <person name="Kono N."/>
            <person name="Nakamura H."/>
            <person name="Ohtoshi R."/>
            <person name="Moran D.A.P."/>
            <person name="Shinohara A."/>
            <person name="Yoshida Y."/>
            <person name="Fujiwara M."/>
            <person name="Mori M."/>
            <person name="Tomita M."/>
            <person name="Arakawa K."/>
        </authorList>
    </citation>
    <scope>NUCLEOTIDE SEQUENCE [LARGE SCALE GENOMIC DNA]</scope>
</reference>
<organism evidence="2 3">
    <name type="scientific">Araneus ventricosus</name>
    <name type="common">Orbweaver spider</name>
    <name type="synonym">Epeira ventricosa</name>
    <dbReference type="NCBI Taxonomy" id="182803"/>
    <lineage>
        <taxon>Eukaryota</taxon>
        <taxon>Metazoa</taxon>
        <taxon>Ecdysozoa</taxon>
        <taxon>Arthropoda</taxon>
        <taxon>Chelicerata</taxon>
        <taxon>Arachnida</taxon>
        <taxon>Araneae</taxon>
        <taxon>Araneomorphae</taxon>
        <taxon>Entelegynae</taxon>
        <taxon>Araneoidea</taxon>
        <taxon>Araneidae</taxon>
        <taxon>Araneus</taxon>
    </lineage>
</organism>
<evidence type="ECO:0000256" key="1">
    <source>
        <dbReference type="SAM" id="MobiDB-lite"/>
    </source>
</evidence>
<sequence length="178" mass="20062">MPKFEKKPEAEVEESELRLPRNLHLQGWWPSEATSAKRSPLSTFPRGYFSLARNFWPIDIKLKQPLGTATQTLLCGRVGGLFNFDKINSFRLSDLSLREKGRKEEQEFIHSKPTPGIKSKLIVIFPLRREKYTSASSGVGHSRVHLRLSGTDSDSDKEAAGMAGGHRQMKLSAISKIR</sequence>
<evidence type="ECO:0000313" key="3">
    <source>
        <dbReference type="Proteomes" id="UP000499080"/>
    </source>
</evidence>